<dbReference type="OrthoDB" id="787262at2"/>
<dbReference type="STRING" id="1477437.SAMN05444682_11483"/>
<accession>A0A1I3UF39</accession>
<organism evidence="1 2">
    <name type="scientific">Parapedobacter indicus</name>
    <dbReference type="NCBI Taxonomy" id="1477437"/>
    <lineage>
        <taxon>Bacteria</taxon>
        <taxon>Pseudomonadati</taxon>
        <taxon>Bacteroidota</taxon>
        <taxon>Sphingobacteriia</taxon>
        <taxon>Sphingobacteriales</taxon>
        <taxon>Sphingobacteriaceae</taxon>
        <taxon>Parapedobacter</taxon>
    </lineage>
</organism>
<evidence type="ECO:0000313" key="1">
    <source>
        <dbReference type="EMBL" id="SFJ80421.1"/>
    </source>
</evidence>
<dbReference type="RefSeq" id="WP_090631597.1">
    <property type="nucleotide sequence ID" value="NZ_FOQO01000014.1"/>
</dbReference>
<proteinExistence type="predicted"/>
<name>A0A1I3UF39_9SPHI</name>
<dbReference type="AlphaFoldDB" id="A0A1I3UF39"/>
<protein>
    <submittedName>
        <fullName evidence="1">Uncharacterized protein</fullName>
    </submittedName>
</protein>
<reference evidence="1 2" key="1">
    <citation type="submission" date="2016-10" db="EMBL/GenBank/DDBJ databases">
        <authorList>
            <person name="de Groot N.N."/>
        </authorList>
    </citation>
    <scope>NUCLEOTIDE SEQUENCE [LARGE SCALE GENOMIC DNA]</scope>
    <source>
        <strain evidence="1 2">RK1</strain>
    </source>
</reference>
<dbReference type="EMBL" id="FOQO01000014">
    <property type="protein sequence ID" value="SFJ80421.1"/>
    <property type="molecule type" value="Genomic_DNA"/>
</dbReference>
<evidence type="ECO:0000313" key="2">
    <source>
        <dbReference type="Proteomes" id="UP000198670"/>
    </source>
</evidence>
<gene>
    <name evidence="1" type="ORF">SAMN05444682_11483</name>
</gene>
<keyword evidence="2" id="KW-1185">Reference proteome</keyword>
<sequence>MRNRLLAACCQALFVAFCGYIIGCSGTDEKEADPRRPSFAPIVGIDFYEARRAFDNGLAYDSIGFVQEAEWHVKFTREDAVQIYVPGSDSSFNFQITHDHDSFFHFARESWKVIDLHPDSIMLQRLSLDGLKVNKIRSNVYMRFYSKDYLKQLDTPLSELRKPRKRDTLFVQEMVARANRNLTNVDSSFSSKNYPKLVSNSPILEIKRRQHDSLELIGQSSAYAYLYPEYDIVIDKAYKDFYYTFSALVGPDGKLRLGKFFVMPEFEESRRRVLSGIISVYLQNLLEIKPAMTLGLPHNSVVYLRVKGKAGQT</sequence>
<dbReference type="Proteomes" id="UP000198670">
    <property type="component" value="Unassembled WGS sequence"/>
</dbReference>